<protein>
    <submittedName>
        <fullName evidence="1">Peptidoglycan binding domain protein</fullName>
    </submittedName>
</protein>
<evidence type="ECO:0000313" key="2">
    <source>
        <dbReference type="Proteomes" id="UP000829494"/>
    </source>
</evidence>
<reference evidence="1 2" key="1">
    <citation type="submission" date="2022-03" db="EMBL/GenBank/DDBJ databases">
        <title>Complete genome of Streptomyces rimosus ssp. rimosus R7 (=ATCC 10970).</title>
        <authorList>
            <person name="Beganovic S."/>
            <person name="Ruckert C."/>
            <person name="Busche T."/>
            <person name="Kalinowski J."/>
            <person name="Wittmann C."/>
        </authorList>
    </citation>
    <scope>NUCLEOTIDE SEQUENCE [LARGE SCALE GENOMIC DNA]</scope>
    <source>
        <strain evidence="1 2">R7</strain>
    </source>
</reference>
<proteinExistence type="predicted"/>
<dbReference type="RefSeq" id="WP_003984596.1">
    <property type="nucleotide sequence ID" value="NZ_CP043497.1"/>
</dbReference>
<organism evidence="1 2">
    <name type="scientific">Streptomyces rimosus subsp. rimosus</name>
    <dbReference type="NCBI Taxonomy" id="132474"/>
    <lineage>
        <taxon>Bacteria</taxon>
        <taxon>Bacillati</taxon>
        <taxon>Actinomycetota</taxon>
        <taxon>Actinomycetes</taxon>
        <taxon>Kitasatosporales</taxon>
        <taxon>Streptomycetaceae</taxon>
        <taxon>Streptomyces</taxon>
    </lineage>
</organism>
<accession>A0ABY3YTP1</accession>
<dbReference type="Proteomes" id="UP000829494">
    <property type="component" value="Chromosome"/>
</dbReference>
<dbReference type="GeneID" id="300254401"/>
<gene>
    <name evidence="1" type="ORF">SRIMR7_04120</name>
</gene>
<sequence>MAQDVLGVHRSDRRPAGTGSWKAFQRCLKANWGYTGAIDGKVGSGTVKTLQRLLKHSWGYTGQIDGEAGKGTKAAFRRFANGI</sequence>
<name>A0ABY3YTP1_STRRM</name>
<keyword evidence="2" id="KW-1185">Reference proteome</keyword>
<dbReference type="EMBL" id="CP094298">
    <property type="protein sequence ID" value="UNZ01318.1"/>
    <property type="molecule type" value="Genomic_DNA"/>
</dbReference>
<evidence type="ECO:0000313" key="1">
    <source>
        <dbReference type="EMBL" id="UNZ01318.1"/>
    </source>
</evidence>